<dbReference type="EMBL" id="JAGYPN010000001">
    <property type="protein sequence ID" value="MBS4221935.1"/>
    <property type="molecule type" value="Genomic_DNA"/>
</dbReference>
<gene>
    <name evidence="3" type="ORF">KHA91_04110</name>
</gene>
<dbReference type="AlphaFoldDB" id="A0A942UI74"/>
<name>A0A942UI74_9BACI</name>
<evidence type="ECO:0000256" key="1">
    <source>
        <dbReference type="SAM" id="Phobius"/>
    </source>
</evidence>
<keyword evidence="1" id="KW-0472">Membrane</keyword>
<reference evidence="3 4" key="1">
    <citation type="submission" date="2021-05" db="EMBL/GenBank/DDBJ databases">
        <title>Novel Bacillus species.</title>
        <authorList>
            <person name="Liu G."/>
        </authorList>
    </citation>
    <scope>NUCLEOTIDE SEQUENCE [LARGE SCALE GENOMIC DNA]</scope>
    <source>
        <strain evidence="3 4">FJAT-49682</strain>
    </source>
</reference>
<comment type="caution">
    <text evidence="3">The sequence shown here is derived from an EMBL/GenBank/DDBJ whole genome shotgun (WGS) entry which is preliminary data.</text>
</comment>
<feature type="domain" description="DUF4350" evidence="2">
    <location>
        <begin position="20"/>
        <end position="190"/>
    </location>
</feature>
<dbReference type="Proteomes" id="UP000676456">
    <property type="component" value="Unassembled WGS sequence"/>
</dbReference>
<keyword evidence="4" id="KW-1185">Reference proteome</keyword>
<sequence>MVISYFSASQAPKQFPKYVSDSPSPTGVKALFTFLKNEKDMVKRWPQSPTLLPNGESNQTLVMIEPFFIPDSEEMNAYKDFIKAGNTIILFKENPIGMFDLKTTHGEIDSPIDEDPNVYNQEGNRFHAEVNSSVRLQTNKQDEILLYDEAGTIALKRSYDKGSLIVTNSPEWMTNGKLLNNDHLPLVLSLFNEENVSNLLFDEYTHGGQNAATIVTLYPKWFLFLLLQGILLTLLWLWYAGKRFGPIFIPREETVRFSDEGIKALAAWYLRGRRYQDSLVIQADYVKLLLQERWHIPYSKGWEDLSDHLERNLTQMHKFEILSFLNDLSKILEKEKISKQEYIIWSKKLDRLQKEVEAE</sequence>
<evidence type="ECO:0000313" key="3">
    <source>
        <dbReference type="EMBL" id="MBS4221935.1"/>
    </source>
</evidence>
<dbReference type="InterPro" id="IPR025646">
    <property type="entry name" value="DUF4350"/>
</dbReference>
<dbReference type="Pfam" id="PF14258">
    <property type="entry name" value="DUF4350"/>
    <property type="match status" value="1"/>
</dbReference>
<protein>
    <submittedName>
        <fullName evidence="3">DUF4350 domain-containing protein</fullName>
    </submittedName>
</protein>
<evidence type="ECO:0000259" key="2">
    <source>
        <dbReference type="Pfam" id="PF14258"/>
    </source>
</evidence>
<organism evidence="3 4">
    <name type="scientific">Lederbergia citrea</name>
    <dbReference type="NCBI Taxonomy" id="2833581"/>
    <lineage>
        <taxon>Bacteria</taxon>
        <taxon>Bacillati</taxon>
        <taxon>Bacillota</taxon>
        <taxon>Bacilli</taxon>
        <taxon>Bacillales</taxon>
        <taxon>Bacillaceae</taxon>
        <taxon>Lederbergia</taxon>
    </lineage>
</organism>
<proteinExistence type="predicted"/>
<feature type="transmembrane region" description="Helical" evidence="1">
    <location>
        <begin position="221"/>
        <end position="241"/>
    </location>
</feature>
<keyword evidence="1" id="KW-1133">Transmembrane helix</keyword>
<accession>A0A942UI74</accession>
<keyword evidence="1" id="KW-0812">Transmembrane</keyword>
<evidence type="ECO:0000313" key="4">
    <source>
        <dbReference type="Proteomes" id="UP000676456"/>
    </source>
</evidence>